<dbReference type="Pfam" id="PF00583">
    <property type="entry name" value="Acetyltransf_1"/>
    <property type="match status" value="1"/>
</dbReference>
<feature type="domain" description="N-acetyltransferase" evidence="3">
    <location>
        <begin position="13"/>
        <end position="182"/>
    </location>
</feature>
<organism evidence="4 5">
    <name type="scientific">Cognatiluteimonas weifangensis</name>
    <dbReference type="NCBI Taxonomy" id="2303539"/>
    <lineage>
        <taxon>Bacteria</taxon>
        <taxon>Pseudomonadati</taxon>
        <taxon>Pseudomonadota</taxon>
        <taxon>Gammaproteobacteria</taxon>
        <taxon>Lysobacterales</taxon>
        <taxon>Lysobacteraceae</taxon>
        <taxon>Cognatiluteimonas</taxon>
    </lineage>
</organism>
<dbReference type="PANTHER" id="PTHR43877">
    <property type="entry name" value="AMINOALKYLPHOSPHONATE N-ACETYLTRANSFERASE-RELATED-RELATED"/>
    <property type="match status" value="1"/>
</dbReference>
<evidence type="ECO:0000313" key="4">
    <source>
        <dbReference type="EMBL" id="RFP62470.1"/>
    </source>
</evidence>
<keyword evidence="5" id="KW-1185">Reference proteome</keyword>
<accession>A0A372DSD7</accession>
<evidence type="ECO:0000256" key="2">
    <source>
        <dbReference type="ARBA" id="ARBA00023315"/>
    </source>
</evidence>
<name>A0A372DSD7_9GAMM</name>
<sequence length="184" mass="20243">MTATDPAPPLVSPTIRRATPADAQALARIGADTFVATFGHLYPDEDLQAFLADSHSSQAYARYLADPRYAAWLLGDAGRVLGYALAGPAGLPHPQLAPGDGELKRLYLLPALHNGGWGGRLFATALDWLQRDGPRTLWISVWSQNHGAQRFYARHGFEQAGEYEFPVGRVRDREFIFRRRAASA</sequence>
<dbReference type="InterPro" id="IPR050832">
    <property type="entry name" value="Bact_Acetyltransf"/>
</dbReference>
<comment type="caution">
    <text evidence="4">The sequence shown here is derived from an EMBL/GenBank/DDBJ whole genome shotgun (WGS) entry which is preliminary data.</text>
</comment>
<keyword evidence="2" id="KW-0012">Acyltransferase</keyword>
<dbReference type="SUPFAM" id="SSF55729">
    <property type="entry name" value="Acyl-CoA N-acyltransferases (Nat)"/>
    <property type="match status" value="1"/>
</dbReference>
<reference evidence="4 5" key="1">
    <citation type="submission" date="2018-08" db="EMBL/GenBank/DDBJ databases">
        <title>Lysobacter weifangensis sp. nov., a new member of the family 'Xanthomonadaceae', isolated from soil in a farmland.</title>
        <authorList>
            <person name="Zhao H."/>
        </authorList>
    </citation>
    <scope>NUCLEOTIDE SEQUENCE [LARGE SCALE GENOMIC DNA]</scope>
    <source>
        <strain evidence="4 5">WF-2</strain>
    </source>
</reference>
<keyword evidence="1 4" id="KW-0808">Transferase</keyword>
<dbReference type="OrthoDB" id="143110at2"/>
<dbReference type="InterPro" id="IPR016181">
    <property type="entry name" value="Acyl_CoA_acyltransferase"/>
</dbReference>
<dbReference type="PROSITE" id="PS51186">
    <property type="entry name" value="GNAT"/>
    <property type="match status" value="1"/>
</dbReference>
<dbReference type="RefSeq" id="WP_117201290.1">
    <property type="nucleotide sequence ID" value="NZ_JBHTBK010000005.1"/>
</dbReference>
<dbReference type="GO" id="GO:0016747">
    <property type="term" value="F:acyltransferase activity, transferring groups other than amino-acyl groups"/>
    <property type="evidence" value="ECO:0007669"/>
    <property type="project" value="InterPro"/>
</dbReference>
<dbReference type="InterPro" id="IPR000182">
    <property type="entry name" value="GNAT_dom"/>
</dbReference>
<evidence type="ECO:0000313" key="5">
    <source>
        <dbReference type="Proteomes" id="UP000262917"/>
    </source>
</evidence>
<protein>
    <submittedName>
        <fullName evidence="4">GNAT family N-acetyltransferase</fullName>
    </submittedName>
</protein>
<evidence type="ECO:0000259" key="3">
    <source>
        <dbReference type="PROSITE" id="PS51186"/>
    </source>
</evidence>
<dbReference type="Gene3D" id="3.40.630.30">
    <property type="match status" value="1"/>
</dbReference>
<dbReference type="AlphaFoldDB" id="A0A372DSD7"/>
<dbReference type="Proteomes" id="UP000262917">
    <property type="component" value="Unassembled WGS sequence"/>
</dbReference>
<proteinExistence type="predicted"/>
<evidence type="ECO:0000256" key="1">
    <source>
        <dbReference type="ARBA" id="ARBA00022679"/>
    </source>
</evidence>
<gene>
    <name evidence="4" type="ORF">D0Y53_01230</name>
</gene>
<dbReference type="EMBL" id="QVPD01000001">
    <property type="protein sequence ID" value="RFP62470.1"/>
    <property type="molecule type" value="Genomic_DNA"/>
</dbReference>